<dbReference type="Proteomes" id="UP000054166">
    <property type="component" value="Unassembled WGS sequence"/>
</dbReference>
<organism evidence="1 2">
    <name type="scientific">Piloderma croceum (strain F 1598)</name>
    <dbReference type="NCBI Taxonomy" id="765440"/>
    <lineage>
        <taxon>Eukaryota</taxon>
        <taxon>Fungi</taxon>
        <taxon>Dikarya</taxon>
        <taxon>Basidiomycota</taxon>
        <taxon>Agaricomycotina</taxon>
        <taxon>Agaricomycetes</taxon>
        <taxon>Agaricomycetidae</taxon>
        <taxon>Atheliales</taxon>
        <taxon>Atheliaceae</taxon>
        <taxon>Piloderma</taxon>
    </lineage>
</organism>
<reference evidence="1 2" key="1">
    <citation type="submission" date="2014-04" db="EMBL/GenBank/DDBJ databases">
        <authorList>
            <consortium name="DOE Joint Genome Institute"/>
            <person name="Kuo A."/>
            <person name="Tarkka M."/>
            <person name="Buscot F."/>
            <person name="Kohler A."/>
            <person name="Nagy L.G."/>
            <person name="Floudas D."/>
            <person name="Copeland A."/>
            <person name="Barry K.W."/>
            <person name="Cichocki N."/>
            <person name="Veneault-Fourrey C."/>
            <person name="LaButti K."/>
            <person name="Lindquist E.A."/>
            <person name="Lipzen A."/>
            <person name="Lundell T."/>
            <person name="Morin E."/>
            <person name="Murat C."/>
            <person name="Sun H."/>
            <person name="Tunlid A."/>
            <person name="Henrissat B."/>
            <person name="Grigoriev I.V."/>
            <person name="Hibbett D.S."/>
            <person name="Martin F."/>
            <person name="Nordberg H.P."/>
            <person name="Cantor M.N."/>
            <person name="Hua S.X."/>
        </authorList>
    </citation>
    <scope>NUCLEOTIDE SEQUENCE [LARGE SCALE GENOMIC DNA]</scope>
    <source>
        <strain evidence="1 2">F 1598</strain>
    </source>
</reference>
<dbReference type="InterPro" id="IPR001128">
    <property type="entry name" value="Cyt_P450"/>
</dbReference>
<evidence type="ECO:0008006" key="3">
    <source>
        <dbReference type="Google" id="ProtNLM"/>
    </source>
</evidence>
<evidence type="ECO:0000313" key="2">
    <source>
        <dbReference type="Proteomes" id="UP000054166"/>
    </source>
</evidence>
<sequence length="192" mass="21858">MTSWEIWCKAYFLSWMDNSDKSSHSFGTGFEMMQTGYYSQGVWDILNGGIKAGTTVVHLQQRAYAFSEKYMNQQVKEGSNVNDLFYYLTSEITDEEGLEPVKPPMPIIHTDGLLAVVADSDTTPTTITVMWYYLLLNPSKFECLRNEIDAYFPQGDEPLDFTRMNTMPYLNGCINEGIASTSSQSQRLSKDR</sequence>
<dbReference type="EMBL" id="KN833017">
    <property type="protein sequence ID" value="KIM78312.1"/>
    <property type="molecule type" value="Genomic_DNA"/>
</dbReference>
<keyword evidence="2" id="KW-1185">Reference proteome</keyword>
<evidence type="ECO:0000313" key="1">
    <source>
        <dbReference type="EMBL" id="KIM78312.1"/>
    </source>
</evidence>
<dbReference type="HOGENOM" id="CLU_1415668_0_0_1"/>
<dbReference type="STRING" id="765440.A0A0C3BLW5"/>
<dbReference type="GO" id="GO:0005506">
    <property type="term" value="F:iron ion binding"/>
    <property type="evidence" value="ECO:0007669"/>
    <property type="project" value="InterPro"/>
</dbReference>
<name>A0A0C3BLW5_PILCF</name>
<dbReference type="InterPro" id="IPR036396">
    <property type="entry name" value="Cyt_P450_sf"/>
</dbReference>
<protein>
    <recommendedName>
        <fullName evidence="3">Cytochrome P450</fullName>
    </recommendedName>
</protein>
<dbReference type="Gene3D" id="1.10.630.10">
    <property type="entry name" value="Cytochrome P450"/>
    <property type="match status" value="1"/>
</dbReference>
<dbReference type="GO" id="GO:0020037">
    <property type="term" value="F:heme binding"/>
    <property type="evidence" value="ECO:0007669"/>
    <property type="project" value="InterPro"/>
</dbReference>
<gene>
    <name evidence="1" type="ORF">PILCRDRAFT_11299</name>
</gene>
<proteinExistence type="predicted"/>
<dbReference type="OrthoDB" id="6692864at2759"/>
<dbReference type="Pfam" id="PF00067">
    <property type="entry name" value="p450"/>
    <property type="match status" value="1"/>
</dbReference>
<dbReference type="SUPFAM" id="SSF48264">
    <property type="entry name" value="Cytochrome P450"/>
    <property type="match status" value="1"/>
</dbReference>
<dbReference type="InParanoid" id="A0A0C3BLW5"/>
<dbReference type="GO" id="GO:0004497">
    <property type="term" value="F:monooxygenase activity"/>
    <property type="evidence" value="ECO:0007669"/>
    <property type="project" value="InterPro"/>
</dbReference>
<dbReference type="GO" id="GO:0016705">
    <property type="term" value="F:oxidoreductase activity, acting on paired donors, with incorporation or reduction of molecular oxygen"/>
    <property type="evidence" value="ECO:0007669"/>
    <property type="project" value="InterPro"/>
</dbReference>
<reference evidence="2" key="2">
    <citation type="submission" date="2015-01" db="EMBL/GenBank/DDBJ databases">
        <title>Evolutionary Origins and Diversification of the Mycorrhizal Mutualists.</title>
        <authorList>
            <consortium name="DOE Joint Genome Institute"/>
            <consortium name="Mycorrhizal Genomics Consortium"/>
            <person name="Kohler A."/>
            <person name="Kuo A."/>
            <person name="Nagy L.G."/>
            <person name="Floudas D."/>
            <person name="Copeland A."/>
            <person name="Barry K.W."/>
            <person name="Cichocki N."/>
            <person name="Veneault-Fourrey C."/>
            <person name="LaButti K."/>
            <person name="Lindquist E.A."/>
            <person name="Lipzen A."/>
            <person name="Lundell T."/>
            <person name="Morin E."/>
            <person name="Murat C."/>
            <person name="Riley R."/>
            <person name="Ohm R."/>
            <person name="Sun H."/>
            <person name="Tunlid A."/>
            <person name="Henrissat B."/>
            <person name="Grigoriev I.V."/>
            <person name="Hibbett D.S."/>
            <person name="Martin F."/>
        </authorList>
    </citation>
    <scope>NUCLEOTIDE SEQUENCE [LARGE SCALE GENOMIC DNA]</scope>
    <source>
        <strain evidence="2">F 1598</strain>
    </source>
</reference>
<dbReference type="AlphaFoldDB" id="A0A0C3BLW5"/>
<accession>A0A0C3BLW5</accession>